<name>A0A812DBB5_ACAPH</name>
<keyword evidence="4 9" id="KW-0378">Hydrolase</keyword>
<comment type="caution">
    <text evidence="10">The sequence shown here is derived from an EMBL/GenBank/DDBJ whole genome shotgun (WGS) entry which is preliminary data.</text>
</comment>
<dbReference type="Proteomes" id="UP000597762">
    <property type="component" value="Unassembled WGS sequence"/>
</dbReference>
<comment type="catalytic activity">
    <reaction evidence="8 9">
        <text>O-phospho-L-threonyl-[protein] + H2O = L-threonyl-[protein] + phosphate</text>
        <dbReference type="Rhea" id="RHEA:47004"/>
        <dbReference type="Rhea" id="RHEA-COMP:11060"/>
        <dbReference type="Rhea" id="RHEA-COMP:11605"/>
        <dbReference type="ChEBI" id="CHEBI:15377"/>
        <dbReference type="ChEBI" id="CHEBI:30013"/>
        <dbReference type="ChEBI" id="CHEBI:43474"/>
        <dbReference type="ChEBI" id="CHEBI:61977"/>
        <dbReference type="EC" id="3.1.3.16"/>
    </reaction>
</comment>
<evidence type="ECO:0000256" key="1">
    <source>
        <dbReference type="ARBA" id="ARBA00004123"/>
    </source>
</evidence>
<evidence type="ECO:0000256" key="9">
    <source>
        <dbReference type="RuleBase" id="RU369031"/>
    </source>
</evidence>
<dbReference type="EMBL" id="CAHIKZ030002999">
    <property type="protein sequence ID" value="CAE1294894.1"/>
    <property type="molecule type" value="Genomic_DNA"/>
</dbReference>
<gene>
    <name evidence="10" type="ORF">SPHA_50657</name>
</gene>
<dbReference type="GO" id="GO:0005634">
    <property type="term" value="C:nucleus"/>
    <property type="evidence" value="ECO:0007669"/>
    <property type="project" value="UniProtKB-SubCell"/>
</dbReference>
<keyword evidence="6 9" id="KW-0539">Nucleus</keyword>
<accession>A0A812DBB5</accession>
<dbReference type="AlphaFoldDB" id="A0A812DBB5"/>
<evidence type="ECO:0000256" key="2">
    <source>
        <dbReference type="ARBA" id="ARBA00008978"/>
    </source>
</evidence>
<reference evidence="10" key="1">
    <citation type="submission" date="2021-01" db="EMBL/GenBank/DDBJ databases">
        <authorList>
            <person name="Li R."/>
            <person name="Bekaert M."/>
        </authorList>
    </citation>
    <scope>NUCLEOTIDE SEQUENCE</scope>
    <source>
        <strain evidence="10">Farmed</strain>
    </source>
</reference>
<evidence type="ECO:0000256" key="8">
    <source>
        <dbReference type="ARBA" id="ARBA00048336"/>
    </source>
</evidence>
<dbReference type="GO" id="GO:0004722">
    <property type="term" value="F:protein serine/threonine phosphatase activity"/>
    <property type="evidence" value="ECO:0007669"/>
    <property type="project" value="UniProtKB-UniRule"/>
</dbReference>
<evidence type="ECO:0000313" key="11">
    <source>
        <dbReference type="Proteomes" id="UP000597762"/>
    </source>
</evidence>
<comment type="similarity">
    <text evidence="2 9">Belongs to the SSU72 phosphatase family.</text>
</comment>
<dbReference type="GO" id="GO:0006397">
    <property type="term" value="P:mRNA processing"/>
    <property type="evidence" value="ECO:0007669"/>
    <property type="project" value="UniProtKB-KW"/>
</dbReference>
<evidence type="ECO:0000256" key="7">
    <source>
        <dbReference type="ARBA" id="ARBA00047761"/>
    </source>
</evidence>
<dbReference type="PANTHER" id="PTHR20383">
    <property type="entry name" value="RNA POLYMERASE II SUBUNIT A C-TERMINAL DOMAIN PHOSPHATASE"/>
    <property type="match status" value="1"/>
</dbReference>
<evidence type="ECO:0000256" key="3">
    <source>
        <dbReference type="ARBA" id="ARBA00022664"/>
    </source>
</evidence>
<comment type="function">
    <text evidence="9">Protein phosphatase that catalyzes the dephosphorylation of the C-terminal domain of RNA polymerase II. Plays a role in RNA processing and termination.</text>
</comment>
<evidence type="ECO:0000256" key="4">
    <source>
        <dbReference type="ARBA" id="ARBA00022801"/>
    </source>
</evidence>
<comment type="catalytic activity">
    <reaction evidence="7 9">
        <text>O-phospho-L-seryl-[protein] + H2O = L-seryl-[protein] + phosphate</text>
        <dbReference type="Rhea" id="RHEA:20629"/>
        <dbReference type="Rhea" id="RHEA-COMP:9863"/>
        <dbReference type="Rhea" id="RHEA-COMP:11604"/>
        <dbReference type="ChEBI" id="CHEBI:15377"/>
        <dbReference type="ChEBI" id="CHEBI:29999"/>
        <dbReference type="ChEBI" id="CHEBI:43474"/>
        <dbReference type="ChEBI" id="CHEBI:83421"/>
        <dbReference type="EC" id="3.1.3.16"/>
    </reaction>
</comment>
<dbReference type="Gene3D" id="3.40.50.2300">
    <property type="match status" value="2"/>
</dbReference>
<dbReference type="InterPro" id="IPR006811">
    <property type="entry name" value="RNA_pol_II_suA"/>
</dbReference>
<proteinExistence type="inferred from homology"/>
<dbReference type="EC" id="3.1.3.16" evidence="9"/>
<dbReference type="OrthoDB" id="57957at2759"/>
<keyword evidence="5 9" id="KW-0904">Protein phosphatase</keyword>
<comment type="subcellular location">
    <subcellularLocation>
        <location evidence="1 9">Nucleus</location>
    </subcellularLocation>
</comment>
<evidence type="ECO:0000256" key="5">
    <source>
        <dbReference type="ARBA" id="ARBA00022912"/>
    </source>
</evidence>
<keyword evidence="11" id="KW-1185">Reference proteome</keyword>
<sequence length="175" mass="20495">MEAHSFLSKKGFKVQSFGTGSQVKLPGPSPERPNIYDFNTTYDEMYKDLLRKDSELYTQNGILHMLDRNRRIKPRPERFQNTREQFDVIVSCEERVYDQIIEDLESREKGDSYPTHIINIDIQDNHEEATIGAFMICDLVTMLHHSEDIDNDVDEIVQVFESRVKRPILHTIAFC</sequence>
<evidence type="ECO:0000313" key="10">
    <source>
        <dbReference type="EMBL" id="CAE1294894.1"/>
    </source>
</evidence>
<dbReference type="Pfam" id="PF04722">
    <property type="entry name" value="Ssu72"/>
    <property type="match status" value="1"/>
</dbReference>
<organism evidence="10 11">
    <name type="scientific">Acanthosepion pharaonis</name>
    <name type="common">Pharaoh cuttlefish</name>
    <name type="synonym">Sepia pharaonis</name>
    <dbReference type="NCBI Taxonomy" id="158019"/>
    <lineage>
        <taxon>Eukaryota</taxon>
        <taxon>Metazoa</taxon>
        <taxon>Spiralia</taxon>
        <taxon>Lophotrochozoa</taxon>
        <taxon>Mollusca</taxon>
        <taxon>Cephalopoda</taxon>
        <taxon>Coleoidea</taxon>
        <taxon>Decapodiformes</taxon>
        <taxon>Sepiida</taxon>
        <taxon>Sepiina</taxon>
        <taxon>Sepiidae</taxon>
        <taxon>Acanthosepion</taxon>
    </lineage>
</organism>
<keyword evidence="3 9" id="KW-0507">mRNA processing</keyword>
<evidence type="ECO:0000256" key="6">
    <source>
        <dbReference type="ARBA" id="ARBA00023242"/>
    </source>
</evidence>
<protein>
    <recommendedName>
        <fullName evidence="9">RNA polymerase II subunit A C-terminal domain phosphatase SSU72</fullName>
        <shortName evidence="9">CTD phosphatase SSU72</shortName>
        <ecNumber evidence="9">3.1.3.16</ecNumber>
    </recommendedName>
</protein>
<dbReference type="FunFam" id="3.40.50.2300:FF:000066">
    <property type="entry name" value="RNA polymerase II subunit A C-terminal domain phosphatase SSU72"/>
    <property type="match status" value="1"/>
</dbReference>